<feature type="domain" description="OmpA-like" evidence="7">
    <location>
        <begin position="217"/>
        <end position="340"/>
    </location>
</feature>
<dbReference type="InterPro" id="IPR050330">
    <property type="entry name" value="Bact_OuterMem_StrucFunc"/>
</dbReference>
<feature type="chain" id="PRO_5030177682" description="OmpA-like domain-containing protein" evidence="6">
    <location>
        <begin position="22"/>
        <end position="346"/>
    </location>
</feature>
<feature type="signal peptide" evidence="6">
    <location>
        <begin position="1"/>
        <end position="21"/>
    </location>
</feature>
<keyword evidence="3" id="KW-0998">Cell outer membrane</keyword>
<accession>U2YHA7</accession>
<dbReference type="Gene3D" id="3.30.1330.60">
    <property type="entry name" value="OmpA-like domain"/>
    <property type="match status" value="1"/>
</dbReference>
<dbReference type="GO" id="GO:0009279">
    <property type="term" value="C:cell outer membrane"/>
    <property type="evidence" value="ECO:0007669"/>
    <property type="project" value="UniProtKB-SubCell"/>
</dbReference>
<dbReference type="InterPro" id="IPR036737">
    <property type="entry name" value="OmpA-like_sf"/>
</dbReference>
<dbReference type="InterPro" id="IPR006665">
    <property type="entry name" value="OmpA-like"/>
</dbReference>
<evidence type="ECO:0000256" key="4">
    <source>
        <dbReference type="PROSITE-ProRule" id="PRU00473"/>
    </source>
</evidence>
<dbReference type="OrthoDB" id="9814546at2"/>
<evidence type="ECO:0000256" key="5">
    <source>
        <dbReference type="SAM" id="MobiDB-lite"/>
    </source>
</evidence>
<evidence type="ECO:0000256" key="2">
    <source>
        <dbReference type="ARBA" id="ARBA00023136"/>
    </source>
</evidence>
<comment type="caution">
    <text evidence="8">The sequence shown here is derived from an EMBL/GenBank/DDBJ whole genome shotgun (WGS) entry which is preliminary data.</text>
</comment>
<dbReference type="AlphaFoldDB" id="U2YHA7"/>
<evidence type="ECO:0000259" key="7">
    <source>
        <dbReference type="PROSITE" id="PS51123"/>
    </source>
</evidence>
<dbReference type="Pfam" id="PF00691">
    <property type="entry name" value="OmpA"/>
    <property type="match status" value="1"/>
</dbReference>
<dbReference type="InterPro" id="IPR006664">
    <property type="entry name" value="OMP_bac"/>
</dbReference>
<comment type="subcellular location">
    <subcellularLocation>
        <location evidence="1">Cell outer membrane</location>
    </subcellularLocation>
</comment>
<dbReference type="RefSeq" id="WP_021688377.1">
    <property type="nucleotide sequence ID" value="NZ_BASZ01000001.1"/>
</dbReference>
<sequence length="346" mass="36335">MTRWRPVFRPLIAIAALGALGACDGFSLPFTGGGVALDTQITHPAAVVVQVRSIRSSGDRTLVELHVLNGRDGEISFNASNERTYLLTDSGEKLLLVPATANPELKVPPNKAMDAALVFAGKLPGSGKVVLFLNESGSRDNAYTTTPRFEATLPIDGARGGGAIPEASAMSNMASLPTSKIGPVRQDGTALGANGTPASTLQAVDKLKSDLGAVDTDRGTVVSLPGDVTFEFDKAALRSDAHVTLDRVAELIKAAGDGEIRIEGHTDAKGDDAYNKRLSEQRTESVKAYLVGKGIAADRLKTIGLGELRPVAPNAKPDGTDDEEGRQRNRRVEIILPKIAGQPAAQ</sequence>
<dbReference type="KEGG" id="ntd:EGO55_15955"/>
<dbReference type="Proteomes" id="UP000016568">
    <property type="component" value="Unassembled WGS sequence"/>
</dbReference>
<evidence type="ECO:0000313" key="9">
    <source>
        <dbReference type="Proteomes" id="UP000016568"/>
    </source>
</evidence>
<evidence type="ECO:0000256" key="6">
    <source>
        <dbReference type="SAM" id="SignalP"/>
    </source>
</evidence>
<name>U2YHA7_9SPHN</name>
<dbReference type="PANTHER" id="PTHR30329:SF21">
    <property type="entry name" value="LIPOPROTEIN YIAD-RELATED"/>
    <property type="match status" value="1"/>
</dbReference>
<keyword evidence="9" id="KW-1185">Reference proteome</keyword>
<keyword evidence="2 4" id="KW-0472">Membrane</keyword>
<keyword evidence="6" id="KW-0732">Signal</keyword>
<evidence type="ECO:0000313" key="8">
    <source>
        <dbReference type="EMBL" id="GAD47470.1"/>
    </source>
</evidence>
<dbReference type="PROSITE" id="PS51123">
    <property type="entry name" value="OMPA_2"/>
    <property type="match status" value="1"/>
</dbReference>
<reference evidence="8 9" key="1">
    <citation type="submission" date="2013-09" db="EMBL/GenBank/DDBJ databases">
        <title>Whole genome shotgun sequence of Novosphingobium tardaugens NBRC 16725.</title>
        <authorList>
            <person name="Isaki S."/>
            <person name="Hosoyama A."/>
            <person name="Tsuchikane K."/>
            <person name="Katsumata H."/>
            <person name="Ando Y."/>
            <person name="Yamazaki S."/>
            <person name="Fujita N."/>
        </authorList>
    </citation>
    <scope>NUCLEOTIDE SEQUENCE [LARGE SCALE GENOMIC DNA]</scope>
    <source>
        <strain evidence="8 9">NBRC 16725</strain>
    </source>
</reference>
<evidence type="ECO:0000256" key="1">
    <source>
        <dbReference type="ARBA" id="ARBA00004442"/>
    </source>
</evidence>
<gene>
    <name evidence="8" type="ORF">NT2_01_02390</name>
</gene>
<dbReference type="eggNOG" id="COG2885">
    <property type="taxonomic scope" value="Bacteria"/>
</dbReference>
<organism evidence="8 9">
    <name type="scientific">Caenibius tardaugens NBRC 16725</name>
    <dbReference type="NCBI Taxonomy" id="1219035"/>
    <lineage>
        <taxon>Bacteria</taxon>
        <taxon>Pseudomonadati</taxon>
        <taxon>Pseudomonadota</taxon>
        <taxon>Alphaproteobacteria</taxon>
        <taxon>Sphingomonadales</taxon>
        <taxon>Erythrobacteraceae</taxon>
        <taxon>Caenibius</taxon>
    </lineage>
</organism>
<dbReference type="EMBL" id="BASZ01000001">
    <property type="protein sequence ID" value="GAD47470.1"/>
    <property type="molecule type" value="Genomic_DNA"/>
</dbReference>
<feature type="region of interest" description="Disordered" evidence="5">
    <location>
        <begin position="309"/>
        <end position="346"/>
    </location>
</feature>
<dbReference type="CDD" id="cd07185">
    <property type="entry name" value="OmpA_C-like"/>
    <property type="match status" value="1"/>
</dbReference>
<dbReference type="SUPFAM" id="SSF103088">
    <property type="entry name" value="OmpA-like"/>
    <property type="match status" value="1"/>
</dbReference>
<proteinExistence type="predicted"/>
<dbReference type="PANTHER" id="PTHR30329">
    <property type="entry name" value="STATOR ELEMENT OF FLAGELLAR MOTOR COMPLEX"/>
    <property type="match status" value="1"/>
</dbReference>
<protein>
    <recommendedName>
        <fullName evidence="7">OmpA-like domain-containing protein</fullName>
    </recommendedName>
</protein>
<dbReference type="PROSITE" id="PS51257">
    <property type="entry name" value="PROKAR_LIPOPROTEIN"/>
    <property type="match status" value="1"/>
</dbReference>
<evidence type="ECO:0000256" key="3">
    <source>
        <dbReference type="ARBA" id="ARBA00023237"/>
    </source>
</evidence>
<dbReference type="PRINTS" id="PR01021">
    <property type="entry name" value="OMPADOMAIN"/>
</dbReference>